<protein>
    <recommendedName>
        <fullName evidence="2">histidine kinase</fullName>
        <ecNumber evidence="2">2.7.13.3</ecNumber>
    </recommendedName>
</protein>
<dbReference type="SUPFAM" id="SSF55874">
    <property type="entry name" value="ATPase domain of HSP90 chaperone/DNA topoisomerase II/histidine kinase"/>
    <property type="match status" value="1"/>
</dbReference>
<gene>
    <name evidence="9" type="ORF">JK636_09735</name>
</gene>
<dbReference type="EMBL" id="JAESWC010000002">
    <property type="protein sequence ID" value="MBL4936042.1"/>
    <property type="molecule type" value="Genomic_DNA"/>
</dbReference>
<accession>A0ABS1TAB0</accession>
<dbReference type="InterPro" id="IPR036890">
    <property type="entry name" value="HATPase_C_sf"/>
</dbReference>
<comment type="catalytic activity">
    <reaction evidence="1">
        <text>ATP + protein L-histidine = ADP + protein N-phospho-L-histidine.</text>
        <dbReference type="EC" id="2.7.13.3"/>
    </reaction>
</comment>
<proteinExistence type="predicted"/>
<dbReference type="InterPro" id="IPR003594">
    <property type="entry name" value="HATPase_dom"/>
</dbReference>
<dbReference type="InterPro" id="IPR003661">
    <property type="entry name" value="HisK_dim/P_dom"/>
</dbReference>
<keyword evidence="10" id="KW-1185">Reference proteome</keyword>
<keyword evidence="7" id="KW-0472">Membrane</keyword>
<dbReference type="GO" id="GO:0016301">
    <property type="term" value="F:kinase activity"/>
    <property type="evidence" value="ECO:0007669"/>
    <property type="project" value="UniProtKB-KW"/>
</dbReference>
<feature type="transmembrane region" description="Helical" evidence="7">
    <location>
        <begin position="281"/>
        <end position="300"/>
    </location>
</feature>
<evidence type="ECO:0000256" key="5">
    <source>
        <dbReference type="ARBA" id="ARBA00023012"/>
    </source>
</evidence>
<keyword evidence="7" id="KW-1133">Transmembrane helix</keyword>
<name>A0ABS1TAB0_9CLOT</name>
<dbReference type="SMART" id="SM00387">
    <property type="entry name" value="HATPase_c"/>
    <property type="match status" value="1"/>
</dbReference>
<dbReference type="CDD" id="cd00082">
    <property type="entry name" value="HisKA"/>
    <property type="match status" value="1"/>
</dbReference>
<dbReference type="InterPro" id="IPR005467">
    <property type="entry name" value="His_kinase_dom"/>
</dbReference>
<dbReference type="Gene3D" id="3.30.565.10">
    <property type="entry name" value="Histidine kinase-like ATPase, C-terminal domain"/>
    <property type="match status" value="1"/>
</dbReference>
<keyword evidence="4 9" id="KW-0808">Transferase</keyword>
<evidence type="ECO:0000256" key="4">
    <source>
        <dbReference type="ARBA" id="ARBA00022777"/>
    </source>
</evidence>
<evidence type="ECO:0000256" key="6">
    <source>
        <dbReference type="SAM" id="Coils"/>
    </source>
</evidence>
<dbReference type="EC" id="2.7.13.3" evidence="2"/>
<dbReference type="PANTHER" id="PTHR43065:SF47">
    <property type="match status" value="1"/>
</dbReference>
<evidence type="ECO:0000256" key="3">
    <source>
        <dbReference type="ARBA" id="ARBA00022553"/>
    </source>
</evidence>
<dbReference type="Proteomes" id="UP000632377">
    <property type="component" value="Unassembled WGS sequence"/>
</dbReference>
<dbReference type="Gene3D" id="1.10.287.130">
    <property type="match status" value="1"/>
</dbReference>
<feature type="transmembrane region" description="Helical" evidence="7">
    <location>
        <begin position="370"/>
        <end position="387"/>
    </location>
</feature>
<evidence type="ECO:0000313" key="9">
    <source>
        <dbReference type="EMBL" id="MBL4936042.1"/>
    </source>
</evidence>
<evidence type="ECO:0000256" key="1">
    <source>
        <dbReference type="ARBA" id="ARBA00000085"/>
    </source>
</evidence>
<keyword evidence="5" id="KW-0902">Two-component regulatory system</keyword>
<dbReference type="Pfam" id="PF02518">
    <property type="entry name" value="HATPase_c"/>
    <property type="match status" value="1"/>
</dbReference>
<keyword evidence="6" id="KW-0175">Coiled coil</keyword>
<feature type="coiled-coil region" evidence="6">
    <location>
        <begin position="437"/>
        <end position="496"/>
    </location>
</feature>
<dbReference type="InterPro" id="IPR036097">
    <property type="entry name" value="HisK_dim/P_sf"/>
</dbReference>
<feature type="transmembrane region" description="Helical" evidence="7">
    <location>
        <begin position="312"/>
        <end position="331"/>
    </location>
</feature>
<feature type="domain" description="Histidine kinase" evidence="8">
    <location>
        <begin position="505"/>
        <end position="736"/>
    </location>
</feature>
<evidence type="ECO:0000313" key="10">
    <source>
        <dbReference type="Proteomes" id="UP000632377"/>
    </source>
</evidence>
<sequence>MRNIKTNYKFKSKINMLSTIIALGLIILGGSKLYNSFFNLAKTETKYINSNNIKYTIAKNEDKGYIYKQQYDNFKWDNYESVDGVNGENIDKEHNLLVKIELGDINLNNPAVYFDGIKGMEFEAYFNGALILKENVNGIQYATDLDRMKRNIIIPLVVQREHDSSANDKSILVLLIHKGDNRYLGPIGTKSDVNKIISMDENESILSNVLRSTTQKVITNSVILAAAIIFIILSLFFEDKDRRVLYSLSIFLILMVIYGVANGDEINLLIYNSSILWNYLFYSSLSLAPIAFVYFFQQVFDECYKFLLDKIRYLLLCASILFISLMLIFTLSHGRVSVMNIEIYGYYGLIGITLLVLVTISFLRAFKGDEEAVIFTMGLLIYIIYIADSVIKKTTIKEGGLILFILSLILLITRRFIRLAQNVKDYSKELQVKNESLQSAWNELSKSKEEISELNRNLEQRVIDRTKELEESNIELKEALDKLRVTQDQLIQSEKMVALGGLVAGVSHEINTPIGVSVTAASYLQEKTKEFYEVFKSNSLKKSDLEKYLNTSAESSEAILSNLQRASELVKSFKQVAVDQSSEIKRRFKIYEYVNQILLSLRPKLKKTKITIGINCDENIEIESFPGAFSQIVTNFVMNSLIHAFEEGQEGTIIFDFEKKDNNIIFTYSDNGKGMDNDIVSKIFDPFFTTKRGKGGTGLGLNIVYNIVTQTLKGTIICESEPALGTIFKITFPIENL</sequence>
<organism evidence="9 10">
    <name type="scientific">Clostridium rhizosphaerae</name>
    <dbReference type="NCBI Taxonomy" id="2803861"/>
    <lineage>
        <taxon>Bacteria</taxon>
        <taxon>Bacillati</taxon>
        <taxon>Bacillota</taxon>
        <taxon>Clostridia</taxon>
        <taxon>Eubacteriales</taxon>
        <taxon>Clostridiaceae</taxon>
        <taxon>Clostridium</taxon>
    </lineage>
</organism>
<feature type="transmembrane region" description="Helical" evidence="7">
    <location>
        <begin position="217"/>
        <end position="237"/>
    </location>
</feature>
<evidence type="ECO:0000256" key="7">
    <source>
        <dbReference type="SAM" id="Phobius"/>
    </source>
</evidence>
<feature type="transmembrane region" description="Helical" evidence="7">
    <location>
        <begin position="399"/>
        <end position="417"/>
    </location>
</feature>
<feature type="transmembrane region" description="Helical" evidence="7">
    <location>
        <begin position="244"/>
        <end position="261"/>
    </location>
</feature>
<keyword evidence="7" id="KW-0812">Transmembrane</keyword>
<evidence type="ECO:0000259" key="8">
    <source>
        <dbReference type="PROSITE" id="PS50109"/>
    </source>
</evidence>
<feature type="transmembrane region" description="Helical" evidence="7">
    <location>
        <begin position="343"/>
        <end position="363"/>
    </location>
</feature>
<dbReference type="SUPFAM" id="SSF47384">
    <property type="entry name" value="Homodimeric domain of signal transducing histidine kinase"/>
    <property type="match status" value="1"/>
</dbReference>
<keyword evidence="3" id="KW-0597">Phosphoprotein</keyword>
<comment type="caution">
    <text evidence="9">The sequence shown here is derived from an EMBL/GenBank/DDBJ whole genome shotgun (WGS) entry which is preliminary data.</text>
</comment>
<reference evidence="9 10" key="1">
    <citation type="submission" date="2021-01" db="EMBL/GenBank/DDBJ databases">
        <title>Genome public.</title>
        <authorList>
            <person name="Liu C."/>
            <person name="Sun Q."/>
        </authorList>
    </citation>
    <scope>NUCLEOTIDE SEQUENCE [LARGE SCALE GENOMIC DNA]</scope>
    <source>
        <strain evidence="9 10">YIM B02515</strain>
    </source>
</reference>
<dbReference type="InterPro" id="IPR004358">
    <property type="entry name" value="Sig_transdc_His_kin-like_C"/>
</dbReference>
<evidence type="ECO:0000256" key="2">
    <source>
        <dbReference type="ARBA" id="ARBA00012438"/>
    </source>
</evidence>
<keyword evidence="4 9" id="KW-0418">Kinase</keyword>
<dbReference type="PANTHER" id="PTHR43065">
    <property type="entry name" value="SENSOR HISTIDINE KINASE"/>
    <property type="match status" value="1"/>
</dbReference>
<dbReference type="PROSITE" id="PS50109">
    <property type="entry name" value="HIS_KIN"/>
    <property type="match status" value="1"/>
</dbReference>
<dbReference type="PRINTS" id="PR00344">
    <property type="entry name" value="BCTRLSENSOR"/>
</dbReference>